<keyword evidence="3" id="KW-1185">Reference proteome</keyword>
<organism evidence="2 3">
    <name type="scientific">Dipteronia dyeriana</name>
    <dbReference type="NCBI Taxonomy" id="168575"/>
    <lineage>
        <taxon>Eukaryota</taxon>
        <taxon>Viridiplantae</taxon>
        <taxon>Streptophyta</taxon>
        <taxon>Embryophyta</taxon>
        <taxon>Tracheophyta</taxon>
        <taxon>Spermatophyta</taxon>
        <taxon>Magnoliopsida</taxon>
        <taxon>eudicotyledons</taxon>
        <taxon>Gunneridae</taxon>
        <taxon>Pentapetalae</taxon>
        <taxon>rosids</taxon>
        <taxon>malvids</taxon>
        <taxon>Sapindales</taxon>
        <taxon>Sapindaceae</taxon>
        <taxon>Hippocastanoideae</taxon>
        <taxon>Acereae</taxon>
        <taxon>Dipteronia</taxon>
    </lineage>
</organism>
<dbReference type="InterPro" id="IPR044730">
    <property type="entry name" value="RNase_H-like_dom_plant"/>
</dbReference>
<dbReference type="CDD" id="cd06222">
    <property type="entry name" value="RNase_H_like"/>
    <property type="match status" value="1"/>
</dbReference>
<sequence>MWLICMNWWDVFCCCNLTLNEWLEGWSDLCPVSKQERAWCSMFFVIVWTIWECRNGLIFKEKEPDLSQAADLVKFKIVWWFKHLGKGLKEVVDSLLLNLKDLCVDHKKVKRVRIEDWIPPLVDISKFNVDGSVKGKSGPSGIGGVLRDLNGKVLCLFSYYMGILDSNTAELWAIKRAVELIYSNHNLIGHEI</sequence>
<dbReference type="GO" id="GO:0004523">
    <property type="term" value="F:RNA-DNA hybrid ribonuclease activity"/>
    <property type="evidence" value="ECO:0007669"/>
    <property type="project" value="InterPro"/>
</dbReference>
<evidence type="ECO:0000313" key="2">
    <source>
        <dbReference type="EMBL" id="KAK2657188.1"/>
    </source>
</evidence>
<dbReference type="PANTHER" id="PTHR47723">
    <property type="entry name" value="OS05G0353850 PROTEIN"/>
    <property type="match status" value="1"/>
</dbReference>
<dbReference type="InterPro" id="IPR002156">
    <property type="entry name" value="RNaseH_domain"/>
</dbReference>
<dbReference type="InterPro" id="IPR053151">
    <property type="entry name" value="RNase_H-like"/>
</dbReference>
<dbReference type="Proteomes" id="UP001280121">
    <property type="component" value="Unassembled WGS sequence"/>
</dbReference>
<evidence type="ECO:0000313" key="3">
    <source>
        <dbReference type="Proteomes" id="UP001280121"/>
    </source>
</evidence>
<dbReference type="InterPro" id="IPR012337">
    <property type="entry name" value="RNaseH-like_sf"/>
</dbReference>
<dbReference type="AlphaFoldDB" id="A0AAD9XDW8"/>
<dbReference type="Gene3D" id="3.30.420.10">
    <property type="entry name" value="Ribonuclease H-like superfamily/Ribonuclease H"/>
    <property type="match status" value="1"/>
</dbReference>
<dbReference type="Pfam" id="PF13456">
    <property type="entry name" value="RVT_3"/>
    <property type="match status" value="1"/>
</dbReference>
<feature type="domain" description="RNase H type-1" evidence="1">
    <location>
        <begin position="128"/>
        <end position="183"/>
    </location>
</feature>
<dbReference type="GO" id="GO:0003676">
    <property type="term" value="F:nucleic acid binding"/>
    <property type="evidence" value="ECO:0007669"/>
    <property type="project" value="InterPro"/>
</dbReference>
<reference evidence="2" key="1">
    <citation type="journal article" date="2023" name="Plant J.">
        <title>Genome sequences and population genomics provide insights into the demographic history, inbreeding, and mutation load of two 'living fossil' tree species of Dipteronia.</title>
        <authorList>
            <person name="Feng Y."/>
            <person name="Comes H.P."/>
            <person name="Chen J."/>
            <person name="Zhu S."/>
            <person name="Lu R."/>
            <person name="Zhang X."/>
            <person name="Li P."/>
            <person name="Qiu J."/>
            <person name="Olsen K.M."/>
            <person name="Qiu Y."/>
        </authorList>
    </citation>
    <scope>NUCLEOTIDE SEQUENCE</scope>
    <source>
        <strain evidence="2">KIB01</strain>
    </source>
</reference>
<dbReference type="EMBL" id="JANJYI010000003">
    <property type="protein sequence ID" value="KAK2657188.1"/>
    <property type="molecule type" value="Genomic_DNA"/>
</dbReference>
<comment type="caution">
    <text evidence="2">The sequence shown here is derived from an EMBL/GenBank/DDBJ whole genome shotgun (WGS) entry which is preliminary data.</text>
</comment>
<gene>
    <name evidence="2" type="ORF">Ddye_010240</name>
</gene>
<proteinExistence type="predicted"/>
<evidence type="ECO:0000259" key="1">
    <source>
        <dbReference type="Pfam" id="PF13456"/>
    </source>
</evidence>
<dbReference type="InterPro" id="IPR036397">
    <property type="entry name" value="RNaseH_sf"/>
</dbReference>
<dbReference type="PANTHER" id="PTHR47723:SF22">
    <property type="entry name" value="RNASE H TYPE-1 DOMAIN-CONTAINING PROTEIN"/>
    <property type="match status" value="1"/>
</dbReference>
<name>A0AAD9XDW8_9ROSI</name>
<protein>
    <recommendedName>
        <fullName evidence="1">RNase H type-1 domain-containing protein</fullName>
    </recommendedName>
</protein>
<accession>A0AAD9XDW8</accession>
<dbReference type="SUPFAM" id="SSF53098">
    <property type="entry name" value="Ribonuclease H-like"/>
    <property type="match status" value="1"/>
</dbReference>